<sequence>MKQIQATDVKIVDDDLQKILTETITDYENRTGKTLQPAHIERSIIQTYAYREFLVRKGINEAFLQTFPQFATGLALDLCGEIIGCHRLENQAARCLIRFSLNGEHDDLTIEKGTKVFATDTLYFSTLTTVKIARNQQYTDVEAIANLTGEIGNDWQIGQVKKLVNVNPALTASNLDVSSGGIITESDDDYRKRILLAPEALTTCGSIGAYTYHTFSVSPSIADVVISTPIAGTVQITVLTKNGLPSASLLKQIKQALNAENVRPLCDNVEVVAPEKINYQINARLDLFSGFIAQDVLVRANLAIRHYLSNRSKKLGIDIIPLEIQSILKVEGVYNVHLTSPALIEVASNRWAECSEVQISLGEVKNG</sequence>
<feature type="domain" description="Baseplate protein J-like barrel" evidence="1">
    <location>
        <begin position="97"/>
        <end position="181"/>
    </location>
</feature>
<dbReference type="PANTHER" id="PTHR35862:SF1">
    <property type="entry name" value="FELS-2 PROPHAGE PROTEIN"/>
    <property type="match status" value="1"/>
</dbReference>
<dbReference type="Proteomes" id="UP000955338">
    <property type="component" value="Chromosome"/>
</dbReference>
<keyword evidence="5" id="KW-1185">Reference proteome</keyword>
<evidence type="ECO:0000313" key="4">
    <source>
        <dbReference type="EMBL" id="QDJ14496.1"/>
    </source>
</evidence>
<protein>
    <submittedName>
        <fullName evidence="4">Phage baseplate protein</fullName>
    </submittedName>
</protein>
<dbReference type="InterPro" id="IPR006949">
    <property type="entry name" value="Barrel_Baseplate_J-like"/>
</dbReference>
<evidence type="ECO:0000259" key="2">
    <source>
        <dbReference type="Pfam" id="PF26078"/>
    </source>
</evidence>
<dbReference type="PANTHER" id="PTHR35862">
    <property type="entry name" value="FELS-2 PROPHAGE PROTEIN"/>
    <property type="match status" value="1"/>
</dbReference>
<dbReference type="InterPro" id="IPR052726">
    <property type="entry name" value="Phage_Baseplate_Hub"/>
</dbReference>
<dbReference type="Pfam" id="PF26078">
    <property type="entry name" value="Baseplate_J_M"/>
    <property type="match status" value="1"/>
</dbReference>
<dbReference type="InterPro" id="IPR058530">
    <property type="entry name" value="Baseplate_J-like_C"/>
</dbReference>
<dbReference type="Pfam" id="PF26079">
    <property type="entry name" value="Baseplate_J_C"/>
    <property type="match status" value="1"/>
</dbReference>
<gene>
    <name evidence="4" type="ORF">CEP48_03260</name>
</gene>
<dbReference type="RefSeq" id="WP_373463120.1">
    <property type="nucleotide sequence ID" value="NZ_CP022011.1"/>
</dbReference>
<evidence type="ECO:0000259" key="1">
    <source>
        <dbReference type="Pfam" id="PF04865"/>
    </source>
</evidence>
<dbReference type="PIRSF" id="PIRSF020481">
    <property type="entry name" value="BAP"/>
    <property type="match status" value="1"/>
</dbReference>
<dbReference type="AlphaFoldDB" id="A0A8D4IZX6"/>
<evidence type="ECO:0000259" key="3">
    <source>
        <dbReference type="Pfam" id="PF26079"/>
    </source>
</evidence>
<dbReference type="InterPro" id="IPR058531">
    <property type="entry name" value="Baseplate_J_M"/>
</dbReference>
<dbReference type="InterPro" id="IPR014507">
    <property type="entry name" value="Baseplate_assembly_J_pred"/>
</dbReference>
<organism evidence="4 5">
    <name type="scientific">Mergibacter septicus</name>
    <dbReference type="NCBI Taxonomy" id="221402"/>
    <lineage>
        <taxon>Bacteria</taxon>
        <taxon>Pseudomonadati</taxon>
        <taxon>Pseudomonadota</taxon>
        <taxon>Gammaproteobacteria</taxon>
        <taxon>Pasteurellales</taxon>
        <taxon>Pasteurellaceae</taxon>
        <taxon>Mergibacter</taxon>
    </lineage>
</organism>
<evidence type="ECO:0000313" key="5">
    <source>
        <dbReference type="Proteomes" id="UP000955338"/>
    </source>
</evidence>
<accession>A0A8D4IZX6</accession>
<name>A0A8D4IZX6_9PAST</name>
<dbReference type="Pfam" id="PF04865">
    <property type="entry name" value="Baseplate_J"/>
    <property type="match status" value="1"/>
</dbReference>
<proteinExistence type="predicted"/>
<feature type="domain" description="Baseplate J-like central" evidence="2">
    <location>
        <begin position="203"/>
        <end position="273"/>
    </location>
</feature>
<reference evidence="4" key="1">
    <citation type="submission" date="2017-06" db="EMBL/GenBank/DDBJ databases">
        <title>Genome sequencing of pathogenic and non-pathogenic strains within Bisgaard taxon 40.</title>
        <authorList>
            <person name="Ladner J.T."/>
            <person name="Lovett S.P."/>
            <person name="Koroleva G."/>
            <person name="Lorch J.M."/>
        </authorList>
    </citation>
    <scope>NUCLEOTIDE SEQUENCE</scope>
    <source>
        <strain evidence="4">27576-1-I1</strain>
    </source>
</reference>
<feature type="domain" description="Baseplate J-like C-terminal" evidence="3">
    <location>
        <begin position="279"/>
        <end position="359"/>
    </location>
</feature>
<dbReference type="EMBL" id="CP022011">
    <property type="protein sequence ID" value="QDJ14496.1"/>
    <property type="molecule type" value="Genomic_DNA"/>
</dbReference>